<accession>A0A2R2MMW1</accession>
<feature type="domain" description="Cadherin" evidence="15">
    <location>
        <begin position="2656"/>
        <end position="2753"/>
    </location>
</feature>
<keyword evidence="12" id="KW-0325">Glycoprotein</keyword>
<evidence type="ECO:0000256" key="12">
    <source>
        <dbReference type="ARBA" id="ARBA00023180"/>
    </source>
</evidence>
<evidence type="ECO:0000256" key="2">
    <source>
        <dbReference type="ARBA" id="ARBA00004167"/>
    </source>
</evidence>
<feature type="chain" id="PRO_5015114084" evidence="14">
    <location>
        <begin position="31"/>
        <end position="2903"/>
    </location>
</feature>
<feature type="domain" description="Cadherin" evidence="15">
    <location>
        <begin position="949"/>
        <end position="1051"/>
    </location>
</feature>
<evidence type="ECO:0000256" key="6">
    <source>
        <dbReference type="ARBA" id="ARBA00022737"/>
    </source>
</evidence>
<evidence type="ECO:0000256" key="13">
    <source>
        <dbReference type="PROSITE-ProRule" id="PRU00043"/>
    </source>
</evidence>
<dbReference type="InterPro" id="IPR015919">
    <property type="entry name" value="Cadherin-like_sf"/>
</dbReference>
<evidence type="ECO:0000256" key="8">
    <source>
        <dbReference type="ARBA" id="ARBA00022889"/>
    </source>
</evidence>
<keyword evidence="9" id="KW-1133">Transmembrane helix</keyword>
<dbReference type="PANTHER" id="PTHR24026:SF133">
    <property type="entry name" value="CADHERIN-RELATED FAMILY MEMBER 2"/>
    <property type="match status" value="1"/>
</dbReference>
<evidence type="ECO:0000259" key="15">
    <source>
        <dbReference type="PROSITE" id="PS50268"/>
    </source>
</evidence>
<dbReference type="GO" id="GO:0005509">
    <property type="term" value="F:calcium ion binding"/>
    <property type="evidence" value="ECO:0007669"/>
    <property type="project" value="UniProtKB-UniRule"/>
</dbReference>
<dbReference type="PROSITE" id="PS50268">
    <property type="entry name" value="CADHERIN_2"/>
    <property type="match status" value="22"/>
</dbReference>
<proteinExistence type="predicted"/>
<feature type="domain" description="Cadherin" evidence="15">
    <location>
        <begin position="1521"/>
        <end position="1618"/>
    </location>
</feature>
<feature type="signal peptide" evidence="14">
    <location>
        <begin position="1"/>
        <end position="30"/>
    </location>
</feature>
<keyword evidence="4" id="KW-0812">Transmembrane</keyword>
<keyword evidence="10" id="KW-0472">Membrane</keyword>
<dbReference type="FunFam" id="2.60.40.60:FF:000020">
    <property type="entry name" value="Dachsous cadherin-related 1b"/>
    <property type="match status" value="2"/>
</dbReference>
<evidence type="ECO:0000256" key="4">
    <source>
        <dbReference type="ARBA" id="ARBA00022692"/>
    </source>
</evidence>
<evidence type="ECO:0000313" key="16">
    <source>
        <dbReference type="Proteomes" id="UP000085678"/>
    </source>
</evidence>
<feature type="domain" description="Cadherin" evidence="15">
    <location>
        <begin position="1052"/>
        <end position="1195"/>
    </location>
</feature>
<evidence type="ECO:0000256" key="9">
    <source>
        <dbReference type="ARBA" id="ARBA00022989"/>
    </source>
</evidence>
<name>A0A2R2MMW1_LINAN</name>
<feature type="domain" description="Cadherin" evidence="15">
    <location>
        <begin position="424"/>
        <end position="534"/>
    </location>
</feature>
<evidence type="ECO:0000256" key="10">
    <source>
        <dbReference type="ARBA" id="ARBA00023136"/>
    </source>
</evidence>
<keyword evidence="5 14" id="KW-0732">Signal</keyword>
<feature type="domain" description="Cadherin" evidence="15">
    <location>
        <begin position="2534"/>
        <end position="2647"/>
    </location>
</feature>
<feature type="domain" description="Cadherin" evidence="15">
    <location>
        <begin position="839"/>
        <end position="948"/>
    </location>
</feature>
<keyword evidence="6" id="KW-0677">Repeat</keyword>
<feature type="domain" description="Cadherin" evidence="15">
    <location>
        <begin position="1381"/>
        <end position="1482"/>
    </location>
</feature>
<keyword evidence="7 13" id="KW-0106">Calcium</keyword>
<dbReference type="PROSITE" id="PS00232">
    <property type="entry name" value="CADHERIN_1"/>
    <property type="match status" value="13"/>
</dbReference>
<feature type="domain" description="Cadherin" evidence="15">
    <location>
        <begin position="732"/>
        <end position="838"/>
    </location>
</feature>
<dbReference type="OrthoDB" id="6252479at2759"/>
<keyword evidence="11" id="KW-1015">Disulfide bond</keyword>
<feature type="domain" description="Cadherin" evidence="15">
    <location>
        <begin position="658"/>
        <end position="736"/>
    </location>
</feature>
<feature type="domain" description="Cadherin" evidence="15">
    <location>
        <begin position="2274"/>
        <end position="2417"/>
    </location>
</feature>
<evidence type="ECO:0000256" key="11">
    <source>
        <dbReference type="ARBA" id="ARBA00023157"/>
    </source>
</evidence>
<dbReference type="InterPro" id="IPR006644">
    <property type="entry name" value="Cadg"/>
</dbReference>
<evidence type="ECO:0000256" key="5">
    <source>
        <dbReference type="ARBA" id="ARBA00022729"/>
    </source>
</evidence>
<evidence type="ECO:0000256" key="14">
    <source>
        <dbReference type="SAM" id="SignalP"/>
    </source>
</evidence>
<feature type="domain" description="Cadherin" evidence="15">
    <location>
        <begin position="1730"/>
        <end position="1853"/>
    </location>
</feature>
<sequence>MRRTRCRYCCFPALLAVLPFLLGLVCPVNGQDSVNRRDSINDTASGNSTSDNLDNYRNLGQLLFCVQFFSNIWTKAPVVVSAYDNTLAGGVLFQFEPSPSNRTRVQFSRGDIDKIVFDPTTLTLRAQVNQRPFRGEKLTLYGQCEDYVEILALPISLDVSIEVTVGDGNDPPVFRNLPATIEIDEDVSPGTQIYIVNADDPFDVYQENTILHFSVVGIEADGEYENRTVFTISDDGRIDLEEELDYDAGAREYKLNVFVEDEGFPIQFNDSTLTIRVKDVDDLGPKFLETDYYAEVIGEKPIQWTSEIDNKTIVSDREDCFETTPRIYAVDQDEAKSRPIKYRIIDGRPGTANYWEAFFRLNEDDGRLCQKQAIPRSIDENGQPRFVNFTFTIQAYQGEEEDMTDTATLHVVVLDINQNVPSFKQIIYDVQIEESPVAKAGDIVVQVEAEDNDFGTNAVFEYQLMNNPDGAFGIDPNSGEITILKPEFIDREKLASITLTVKAQETESAERFDSDPDATVNIAILDVNDNTPQFDRNSYSYTIKDKHEVGAAVQQEGDNIVITDPDTDHFSETKLAISDLTRDPGPAEDIDLTRFNIDENGYIRLTTGLKELRRQKIFPTYSMNVVVTDSPHDASVRRTASVPVTVTVEETNDYPPVFGPPKTVTVPEGSFIGTLIAQTTATDKDGDEDVFLTYDIISGNEDGIFEISNSYTAETTVTVIIKDVNDNPPQFRQDQYTFHIPEESSPGTFVGEVAAFDVDKGSNGDIEYRLVPGFGSDVFDIDQNGRITVKKQSELLDREVNKMFGIVVGAKDMADVPRESYASVEIILDDINDNAPKLSASFYTGEVTEDDVTPIPDQEVILSLPLGFTDSDLVDADKVRYSLSGPGSDIFAIDPKTGRITVKKPGAIDSEKTKEYNLRVTVTDSSGKTDSSPLKITVKDVNDNAPKFTQSKYTFDLDTVVPPGTVVGQIFAVDPDGDGKTQLVYILKGGGGGKFEVDPNTGEITVVTPLDKDVIKNQYNLTVDVFDNGVPRKKDTATVTINVPINQAPYFRKPEYTFHVRENEPINTFVGQVVAVDPESAPSDVLPNLGGISLRFESKGETEDDELVTIDEPLAKARGDITVPNAVRYGIIEPGVPFRIDVNNGEIFTLQSLDRESVAGFEFTVTATDRGTPSKTATAKVTVLVDDSNDNAPVFSQSSYEGFIMEDNMKPKPGQMVRLSQPIMATDKDEEPAYKTVRYSLTGPDSDMFSIDPVTGMVAVSGSGVGQFDREGKASYEFQVVASDQGSPSQSSTARLKISLDDENDNAPVFQQDAMPVFEVGKDVKAGNMIGSVTALDRDATAPNNEVMYLLDSDAFGKFKVEMKTGKFVQNSRELLGDKFDVSPGTQIYIVNADDPFDVYQENTILHFSVVGIEADGEYENRTVFTISDDGRIDLEEELDYDAGAREYKLNVFVEDEGFPIQFNDSTLTIRVKDVDDLGPKFLETDYYAEVIGEKPIQWTSEIDNKTIVSDREDCFETTPRIYAVDQDEAKSRPIKYRIIDGRPGTANYWEAFFRLNEDDGRLCQKQAIPRSIDENGQPRFVNFTFTIQAYQGEEEDMTDTATLHVVVLDINQNVPSFKQIIYDVQIEESPVAKAGDIVVQVEAEDNDFGTNAVFEYQLMNNPDGAFGIDPNSGEITILKPEFIDREKLASITLTVKAQETESAERFDSDPDATVNIAILDVNDNTPQFDRNSYSYTIKDKHEVGAAVQQEGDNIVITDPDTDHFSETKLAISDLTREPGPAEDIDLTRFNIDENGYIRLTTGLKELRRQKIFPTYSMNVVVTDSPHDASVRRTASVPVTVTVEETNDYPPVFGPPKTVTVPEGSFIGTLIAQTTATDRDGDEDVFLTYDIISGNEDGIFEISNSGWITSAKELDREEKDQHLLQIRVTDGKYTAETTVTVIIKDINDNPPKFRQDQYTFHIPEESSPGTFVGEVAAFDVDKGSNGDIEYRLVPGFGSDVFDIDQNGRITVKKQSELLDREINKMFGIVVGAKDMADVPRESYASVEIILDDINDNAPKLSASFYTGEVTEDDVTPIPDQEVILSLPLGFTDSDLVDADKVRYSLSGPGSDIFAIDPKTGRITVKKPGAIDSEKTKEYNLRVTVTDSSGKTDSSPLKITVKDVNDNAPKFTQSKYTFDLDTVVPPGTVVGQIFAVDPDGDGKTQLVYILKGGGGGKFEVDPNTGEITVVTPLDKDVIKNQYNLTVDVFDNGVPRKKDTATVTINVPINQAPYFRQPEYTFHARENEPINTFVGQVVAVDPESAPSDVLPNLGGISLRFESKGETEDDELVTIDEPLAKARGDITVPNAVRYGIIEPGVPFRIDVNNGEIFTLQSFDRESVAGFEFTVTATDRGTPPKTATAKVTVLVDDSNDNAPVFSQSSYEGFIMEDNMKPKPGQMVRLSQPIVATDKDEEPAYKTVRYSLTGPDSDMFSIDPVTGMVAVSGSGVGQFDREGKASYEFQVVASDQGSPSQSSTASLKISLDDENDNAPVFQQDAMPVFEVGKDVKAGNMIGSVTALDRDATAPNNEVMYLLDSDAFGKFKVEMKTGEIKALEGVYYPPTKDTYMLKIKAMDMGYPTLEGQTDVMVKIDPSLTKPIPLGEGGRPYFVGDLIFYTPEEQTVGSVIGTIQAKDSLGPGGKKVPVYIAQKDKDILPFKLDPTTGQIIVTGTMDRDMGLKYYAFEVHAVGNTVPPVNATAQAAIILSDINDNPPRFTHDEYRHVVHYSTPPWSILSTPFAYDKIDELESAYDYRLFGKPEGVVIIDPQKGNIIATDKLITQPHGRTLEYTIRATDLYNNELKAEAKLKLTISGMGAGGKGNNCGCCLVRCGSGGKGPAPPQRPAPRKSYSPYAARKSGYYRYYYKK</sequence>
<feature type="domain" description="Cadherin" evidence="15">
    <location>
        <begin position="2418"/>
        <end position="2532"/>
    </location>
</feature>
<evidence type="ECO:0000256" key="1">
    <source>
        <dbReference type="ARBA" id="ARBA00004135"/>
    </source>
</evidence>
<dbReference type="Proteomes" id="UP000085678">
    <property type="component" value="Unplaced"/>
</dbReference>
<dbReference type="RefSeq" id="XP_023931546.1">
    <property type="nucleotide sequence ID" value="XM_024075778.1"/>
</dbReference>
<dbReference type="FunFam" id="2.60.40.60:FF:000024">
    <property type="entry name" value="FAT atypical cadherin 3"/>
    <property type="match status" value="1"/>
</dbReference>
<dbReference type="KEGG" id="lak:106173124"/>
<dbReference type="PANTHER" id="PTHR24026">
    <property type="entry name" value="FAT ATYPICAL CADHERIN-RELATED"/>
    <property type="match status" value="1"/>
</dbReference>
<gene>
    <name evidence="17" type="primary">LOC106173124</name>
</gene>
<dbReference type="InterPro" id="IPR002126">
    <property type="entry name" value="Cadherin-like_dom"/>
</dbReference>
<dbReference type="GO" id="GO:0042383">
    <property type="term" value="C:sarcolemma"/>
    <property type="evidence" value="ECO:0007669"/>
    <property type="project" value="UniProtKB-SubCell"/>
</dbReference>
<dbReference type="FunFam" id="2.60.40.60:FF:000092">
    <property type="entry name" value="Protocadherin 8"/>
    <property type="match status" value="1"/>
</dbReference>
<comment type="subcellular location">
    <subcellularLocation>
        <location evidence="1">Cell membrane</location>
        <location evidence="1">Sarcolemma</location>
    </subcellularLocation>
    <subcellularLocation>
        <location evidence="2">Membrane</location>
        <topology evidence="2">Single-pass membrane protein</topology>
    </subcellularLocation>
</comment>
<keyword evidence="16" id="KW-1185">Reference proteome</keyword>
<dbReference type="SMART" id="SM00736">
    <property type="entry name" value="CADG"/>
    <property type="match status" value="2"/>
</dbReference>
<feature type="domain" description="Cadherin" evidence="15">
    <location>
        <begin position="1853"/>
        <end position="1953"/>
    </location>
</feature>
<feature type="domain" description="Cadherin" evidence="15">
    <location>
        <begin position="1954"/>
        <end position="2060"/>
    </location>
</feature>
<feature type="domain" description="Cadherin" evidence="15">
    <location>
        <begin position="326"/>
        <end position="423"/>
    </location>
</feature>
<dbReference type="Gene3D" id="2.60.40.60">
    <property type="entry name" value="Cadherins"/>
    <property type="match status" value="24"/>
</dbReference>
<feature type="domain" description="Cadherin" evidence="15">
    <location>
        <begin position="1619"/>
        <end position="1729"/>
    </location>
</feature>
<feature type="domain" description="Cadherin" evidence="15">
    <location>
        <begin position="2061"/>
        <end position="2170"/>
    </location>
</feature>
<dbReference type="CDD" id="cd11304">
    <property type="entry name" value="Cadherin_repeat"/>
    <property type="match status" value="22"/>
</dbReference>
<dbReference type="PRINTS" id="PR00205">
    <property type="entry name" value="CADHERIN"/>
</dbReference>
<feature type="domain" description="Cadherin" evidence="15">
    <location>
        <begin position="1196"/>
        <end position="1310"/>
    </location>
</feature>
<feature type="domain" description="Cadherin" evidence="15">
    <location>
        <begin position="2171"/>
        <end position="2273"/>
    </location>
</feature>
<dbReference type="InParanoid" id="A0A2R2MMW1"/>
<dbReference type="InterPro" id="IPR020894">
    <property type="entry name" value="Cadherin_CS"/>
</dbReference>
<evidence type="ECO:0000313" key="17">
    <source>
        <dbReference type="RefSeq" id="XP_023931546.1"/>
    </source>
</evidence>
<dbReference type="GO" id="GO:0007156">
    <property type="term" value="P:homophilic cell adhesion via plasma membrane adhesion molecules"/>
    <property type="evidence" value="ECO:0007669"/>
    <property type="project" value="InterPro"/>
</dbReference>
<dbReference type="SUPFAM" id="SSF49313">
    <property type="entry name" value="Cadherin-like"/>
    <property type="match status" value="23"/>
</dbReference>
<dbReference type="GeneID" id="106173124"/>
<evidence type="ECO:0000256" key="3">
    <source>
        <dbReference type="ARBA" id="ARBA00022536"/>
    </source>
</evidence>
<reference evidence="17" key="1">
    <citation type="submission" date="2025-08" db="UniProtKB">
        <authorList>
            <consortium name="RefSeq"/>
        </authorList>
    </citation>
    <scope>IDENTIFICATION</scope>
    <source>
        <tissue evidence="17">Gonads</tissue>
    </source>
</reference>
<feature type="domain" description="Cadherin" evidence="15">
    <location>
        <begin position="175"/>
        <end position="287"/>
    </location>
</feature>
<feature type="domain" description="Cadherin" evidence="15">
    <location>
        <begin position="535"/>
        <end position="658"/>
    </location>
</feature>
<evidence type="ECO:0000256" key="7">
    <source>
        <dbReference type="ARBA" id="ARBA00022837"/>
    </source>
</evidence>
<protein>
    <submittedName>
        <fullName evidence="17">Protocadherin Fat 4</fullName>
    </submittedName>
</protein>
<organism evidence="16 17">
    <name type="scientific">Lingula anatina</name>
    <name type="common">Brachiopod</name>
    <name type="synonym">Lingula unguis</name>
    <dbReference type="NCBI Taxonomy" id="7574"/>
    <lineage>
        <taxon>Eukaryota</taxon>
        <taxon>Metazoa</taxon>
        <taxon>Spiralia</taxon>
        <taxon>Lophotrochozoa</taxon>
        <taxon>Brachiopoda</taxon>
        <taxon>Linguliformea</taxon>
        <taxon>Lingulata</taxon>
        <taxon>Lingulida</taxon>
        <taxon>Linguloidea</taxon>
        <taxon>Lingulidae</taxon>
        <taxon>Lingula</taxon>
    </lineage>
</organism>
<keyword evidence="8" id="KW-0130">Cell adhesion</keyword>
<keyword evidence="3" id="KW-0245">EGF-like domain</keyword>
<dbReference type="Pfam" id="PF00028">
    <property type="entry name" value="Cadherin"/>
    <property type="match status" value="14"/>
</dbReference>
<dbReference type="SMART" id="SM00112">
    <property type="entry name" value="CA"/>
    <property type="match status" value="21"/>
</dbReference>